<dbReference type="Proteomes" id="UP000077245">
    <property type="component" value="Unassembled WGS sequence"/>
</dbReference>
<evidence type="ECO:0000256" key="4">
    <source>
        <dbReference type="ARBA" id="ARBA00022801"/>
    </source>
</evidence>
<gene>
    <name evidence="5" type="primary">hycI</name>
    <name evidence="5" type="ORF">MBCUR_09550</name>
</gene>
<evidence type="ECO:0000256" key="2">
    <source>
        <dbReference type="ARBA" id="ARBA00022670"/>
    </source>
</evidence>
<keyword evidence="4 5" id="KW-0378">Hydrolase</keyword>
<comment type="similarity">
    <text evidence="1">Belongs to the peptidase A31 family.</text>
</comment>
<proteinExistence type="inferred from homology"/>
<dbReference type="PANTHER" id="PTHR30302:SF1">
    <property type="entry name" value="HYDROGENASE 2 MATURATION PROTEASE"/>
    <property type="match status" value="1"/>
</dbReference>
<protein>
    <submittedName>
        <fullName evidence="5">Hydrogenase 3 maturation protease</fullName>
        <ecNumber evidence="5">3.4.23.51</ecNumber>
    </submittedName>
</protein>
<dbReference type="RefSeq" id="WP_169805794.1">
    <property type="nucleotide sequence ID" value="NZ_LWMV01000163.1"/>
</dbReference>
<organism evidence="5 6">
    <name type="scientific">Methanobrevibacter curvatus</name>
    <dbReference type="NCBI Taxonomy" id="49547"/>
    <lineage>
        <taxon>Archaea</taxon>
        <taxon>Methanobacteriati</taxon>
        <taxon>Methanobacteriota</taxon>
        <taxon>Methanomada group</taxon>
        <taxon>Methanobacteria</taxon>
        <taxon>Methanobacteriales</taxon>
        <taxon>Methanobacteriaceae</taxon>
        <taxon>Methanobrevibacter</taxon>
    </lineage>
</organism>
<accession>A0A166B0C1</accession>
<dbReference type="OrthoDB" id="44145at2157"/>
<dbReference type="PRINTS" id="PR00446">
    <property type="entry name" value="HYDRGNUPTAKE"/>
</dbReference>
<reference evidence="5 6" key="1">
    <citation type="submission" date="2016-04" db="EMBL/GenBank/DDBJ databases">
        <title>Genome sequence of Methanobrevibacter curvatus DSM 11111.</title>
        <authorList>
            <person name="Poehlein A."/>
            <person name="Seedorf H."/>
            <person name="Daniel R."/>
        </authorList>
    </citation>
    <scope>NUCLEOTIDE SEQUENCE [LARGE SCALE GENOMIC DNA]</scope>
    <source>
        <strain evidence="5 6">DSM 11111</strain>
    </source>
</reference>
<dbReference type="NCBIfam" id="TIGR00072">
    <property type="entry name" value="hydrog_prot"/>
    <property type="match status" value="1"/>
</dbReference>
<keyword evidence="2 5" id="KW-0645">Protease</keyword>
<dbReference type="STRING" id="49547.MBCUR_09550"/>
<evidence type="ECO:0000313" key="5">
    <source>
        <dbReference type="EMBL" id="KZX12702.1"/>
    </source>
</evidence>
<name>A0A166B0C1_9EURY</name>
<dbReference type="InterPro" id="IPR004420">
    <property type="entry name" value="Pept_A31_hyd_mat_HycI"/>
</dbReference>
<dbReference type="InterPro" id="IPR023430">
    <property type="entry name" value="Pept_HybD-like_dom_sf"/>
</dbReference>
<dbReference type="Gene3D" id="3.40.50.1450">
    <property type="entry name" value="HybD-like"/>
    <property type="match status" value="1"/>
</dbReference>
<dbReference type="EC" id="3.4.23.51" evidence="5"/>
<dbReference type="PANTHER" id="PTHR30302">
    <property type="entry name" value="HYDROGENASE 1 MATURATION PROTEASE"/>
    <property type="match status" value="1"/>
</dbReference>
<sequence>MSKLLSSFKEFLKYYDYENNLNKLIIMGIGNTLRGDDGIGVIIIEELQKYFNHNFHKNIFEEKNILLLNCQSVPENFTGLIKMEKPSHLIILDAVLLDDDPGTIRLIEKEEISNFSSSSHSMSISFFIKFLEEKIKFKSIICGINPKSMEISTNLSQEINLSKNIIVNTLINLIESL</sequence>
<dbReference type="InterPro" id="IPR000671">
    <property type="entry name" value="Peptidase_A31"/>
</dbReference>
<comment type="caution">
    <text evidence="5">The sequence shown here is derived from an EMBL/GenBank/DDBJ whole genome shotgun (WGS) entry which is preliminary data.</text>
</comment>
<keyword evidence="3" id="KW-0064">Aspartyl protease</keyword>
<dbReference type="NCBIfam" id="TIGR00142">
    <property type="entry name" value="hycI"/>
    <property type="match status" value="1"/>
</dbReference>
<evidence type="ECO:0000256" key="1">
    <source>
        <dbReference type="ARBA" id="ARBA00006814"/>
    </source>
</evidence>
<keyword evidence="6" id="KW-1185">Reference proteome</keyword>
<evidence type="ECO:0000313" key="6">
    <source>
        <dbReference type="Proteomes" id="UP000077245"/>
    </source>
</evidence>
<dbReference type="EMBL" id="LWMV01000163">
    <property type="protein sequence ID" value="KZX12702.1"/>
    <property type="molecule type" value="Genomic_DNA"/>
</dbReference>
<dbReference type="GO" id="GO:0008047">
    <property type="term" value="F:enzyme activator activity"/>
    <property type="evidence" value="ECO:0007669"/>
    <property type="project" value="InterPro"/>
</dbReference>
<dbReference type="GO" id="GO:0004190">
    <property type="term" value="F:aspartic-type endopeptidase activity"/>
    <property type="evidence" value="ECO:0007669"/>
    <property type="project" value="UniProtKB-KW"/>
</dbReference>
<dbReference type="GO" id="GO:0016485">
    <property type="term" value="P:protein processing"/>
    <property type="evidence" value="ECO:0007669"/>
    <property type="project" value="TreeGrafter"/>
</dbReference>
<dbReference type="PATRIC" id="fig|49547.3.peg.1024"/>
<evidence type="ECO:0000256" key="3">
    <source>
        <dbReference type="ARBA" id="ARBA00022750"/>
    </source>
</evidence>
<dbReference type="AlphaFoldDB" id="A0A166B0C1"/>
<dbReference type="Pfam" id="PF01750">
    <property type="entry name" value="HycI"/>
    <property type="match status" value="1"/>
</dbReference>
<dbReference type="SUPFAM" id="SSF53163">
    <property type="entry name" value="HybD-like"/>
    <property type="match status" value="1"/>
</dbReference>